<gene>
    <name evidence="1" type="ORF">ACFQ2I_19910</name>
</gene>
<evidence type="ECO:0008006" key="3">
    <source>
        <dbReference type="Google" id="ProtNLM"/>
    </source>
</evidence>
<evidence type="ECO:0000313" key="2">
    <source>
        <dbReference type="Proteomes" id="UP001596989"/>
    </source>
</evidence>
<name>A0ABW3HVR5_9BACL</name>
<dbReference type="EMBL" id="JBHTJZ010000060">
    <property type="protein sequence ID" value="MFD0961617.1"/>
    <property type="molecule type" value="Genomic_DNA"/>
</dbReference>
<dbReference type="RefSeq" id="WP_377567361.1">
    <property type="nucleotide sequence ID" value="NZ_JBHTJZ010000060.1"/>
</dbReference>
<reference evidence="2" key="1">
    <citation type="journal article" date="2019" name="Int. J. Syst. Evol. Microbiol.">
        <title>The Global Catalogue of Microorganisms (GCM) 10K type strain sequencing project: providing services to taxonomists for standard genome sequencing and annotation.</title>
        <authorList>
            <consortium name="The Broad Institute Genomics Platform"/>
            <consortium name="The Broad Institute Genome Sequencing Center for Infectious Disease"/>
            <person name="Wu L."/>
            <person name="Ma J."/>
        </authorList>
    </citation>
    <scope>NUCLEOTIDE SEQUENCE [LARGE SCALE GENOMIC DNA]</scope>
    <source>
        <strain evidence="2">CCUG 59129</strain>
    </source>
</reference>
<protein>
    <recommendedName>
        <fullName evidence="3">Integrase</fullName>
    </recommendedName>
</protein>
<accession>A0ABW3HVR5</accession>
<proteinExistence type="predicted"/>
<dbReference type="Proteomes" id="UP001596989">
    <property type="component" value="Unassembled WGS sequence"/>
</dbReference>
<keyword evidence="2" id="KW-1185">Reference proteome</keyword>
<sequence length="127" mass="14984">METRKLIEVLSMEVIKELERLNYAYNTVCGLRASFKRICAFARDRNEPYFSENLGKEYLKEKYGCTADYYLEAFPKKAKEAIRSVRLLGDYQLHGVVIRRIKKRKGYVKPPQFEEALTAYDKGMRKQ</sequence>
<organism evidence="1 2">
    <name type="scientific">Paenibacillus chungangensis</name>
    <dbReference type="NCBI Taxonomy" id="696535"/>
    <lineage>
        <taxon>Bacteria</taxon>
        <taxon>Bacillati</taxon>
        <taxon>Bacillota</taxon>
        <taxon>Bacilli</taxon>
        <taxon>Bacillales</taxon>
        <taxon>Paenibacillaceae</taxon>
        <taxon>Paenibacillus</taxon>
    </lineage>
</organism>
<evidence type="ECO:0000313" key="1">
    <source>
        <dbReference type="EMBL" id="MFD0961617.1"/>
    </source>
</evidence>
<comment type="caution">
    <text evidence="1">The sequence shown here is derived from an EMBL/GenBank/DDBJ whole genome shotgun (WGS) entry which is preliminary data.</text>
</comment>